<accession>A0A6V7TJ61</accession>
<gene>
    <name evidence="2" type="ORF">MENT_LOCUS777</name>
</gene>
<comment type="caution">
    <text evidence="2">The sequence shown here is derived from an EMBL/GenBank/DDBJ whole genome shotgun (WGS) entry which is preliminary data.</text>
</comment>
<proteinExistence type="predicted"/>
<feature type="transmembrane region" description="Helical" evidence="1">
    <location>
        <begin position="203"/>
        <end position="235"/>
    </location>
</feature>
<protein>
    <submittedName>
        <fullName evidence="2">Uncharacterized protein</fullName>
    </submittedName>
</protein>
<sequence length="343" mass="38370">MGNILLIYRTLRKNNLKLVKTPTKNLMSLEDGAISLFTQKFHYNIWPINLSYFSYSTKGNCKARPECMRFLVRLVLLGVLFLLFILALSIHQKSFIRKEFPKIIQKKNISVNKPSVNTFLIPVRPKENLNQPTEEDKEARRLLQLFGGSSDDGIPVPVGHNPISGGGGGAFPQLETAIGAGLLFPIGRYPPGSIRGNAVRGQLTLNVAVVLIVSLLSIAVLITAICCVIVIALAMESATTIDECHNNNSSSNNFLLSTWPHLMLPRPQIDEETGNPLTDDEMEECEDVINRENVNKCNQGQSWGQNKTDLEPLIEKGIERDKEWLRKNKSESHEVERPNIFIV</sequence>
<evidence type="ECO:0000313" key="3">
    <source>
        <dbReference type="Proteomes" id="UP000580250"/>
    </source>
</evidence>
<evidence type="ECO:0000313" key="2">
    <source>
        <dbReference type="EMBL" id="CAD2124203.1"/>
    </source>
</evidence>
<feature type="transmembrane region" description="Helical" evidence="1">
    <location>
        <begin position="70"/>
        <end position="90"/>
    </location>
</feature>
<dbReference type="EMBL" id="CAJEWN010000002">
    <property type="protein sequence ID" value="CAD2124203.1"/>
    <property type="molecule type" value="Genomic_DNA"/>
</dbReference>
<keyword evidence="1" id="KW-1133">Transmembrane helix</keyword>
<keyword evidence="1" id="KW-0472">Membrane</keyword>
<evidence type="ECO:0000256" key="1">
    <source>
        <dbReference type="SAM" id="Phobius"/>
    </source>
</evidence>
<keyword evidence="1" id="KW-0812">Transmembrane</keyword>
<dbReference type="Proteomes" id="UP000580250">
    <property type="component" value="Unassembled WGS sequence"/>
</dbReference>
<name>A0A6V7TJ61_MELEN</name>
<reference evidence="2 3" key="1">
    <citation type="submission" date="2020-08" db="EMBL/GenBank/DDBJ databases">
        <authorList>
            <person name="Koutsovoulos G."/>
            <person name="Danchin GJ E."/>
        </authorList>
    </citation>
    <scope>NUCLEOTIDE SEQUENCE [LARGE SCALE GENOMIC DNA]</scope>
</reference>
<dbReference type="OrthoDB" id="5906403at2759"/>
<organism evidence="2 3">
    <name type="scientific">Meloidogyne enterolobii</name>
    <name type="common">Root-knot nematode worm</name>
    <name type="synonym">Meloidogyne mayaguensis</name>
    <dbReference type="NCBI Taxonomy" id="390850"/>
    <lineage>
        <taxon>Eukaryota</taxon>
        <taxon>Metazoa</taxon>
        <taxon>Ecdysozoa</taxon>
        <taxon>Nematoda</taxon>
        <taxon>Chromadorea</taxon>
        <taxon>Rhabditida</taxon>
        <taxon>Tylenchina</taxon>
        <taxon>Tylenchomorpha</taxon>
        <taxon>Tylenchoidea</taxon>
        <taxon>Meloidogynidae</taxon>
        <taxon>Meloidogyninae</taxon>
        <taxon>Meloidogyne</taxon>
    </lineage>
</organism>
<dbReference type="AlphaFoldDB" id="A0A6V7TJ61"/>